<dbReference type="SMART" id="SM00342">
    <property type="entry name" value="HTH_ARAC"/>
    <property type="match status" value="1"/>
</dbReference>
<evidence type="ECO:0000256" key="2">
    <source>
        <dbReference type="ARBA" id="ARBA00023125"/>
    </source>
</evidence>
<keyword evidence="8" id="KW-1185">Reference proteome</keyword>
<accession>A0ABX4EIC5</accession>
<keyword evidence="2" id="KW-0238">DNA-binding</keyword>
<evidence type="ECO:0000256" key="1">
    <source>
        <dbReference type="ARBA" id="ARBA00023015"/>
    </source>
</evidence>
<dbReference type="EMBL" id="NPJF01000037">
    <property type="protein sequence ID" value="OYP54891.1"/>
    <property type="molecule type" value="Genomic_DNA"/>
</dbReference>
<keyword evidence="3" id="KW-0804">Transcription</keyword>
<dbReference type="PROSITE" id="PS01124">
    <property type="entry name" value="HTH_ARAC_FAMILY_2"/>
    <property type="match status" value="1"/>
</dbReference>
<keyword evidence="5" id="KW-1133">Transmembrane helix</keyword>
<comment type="caution">
    <text evidence="7">The sequence shown here is derived from an EMBL/GenBank/DDBJ whole genome shotgun (WGS) entry which is preliminary data.</text>
</comment>
<gene>
    <name evidence="7" type="ORF">CIK91_08175</name>
</gene>
<evidence type="ECO:0000259" key="6">
    <source>
        <dbReference type="PROSITE" id="PS01124"/>
    </source>
</evidence>
<feature type="domain" description="HTH araC/xylS-type" evidence="6">
    <location>
        <begin position="485"/>
        <end position="588"/>
    </location>
</feature>
<name>A0ABX4EIC5_SEGBR</name>
<dbReference type="InterPro" id="IPR009057">
    <property type="entry name" value="Homeodomain-like_sf"/>
</dbReference>
<dbReference type="Pfam" id="PF12833">
    <property type="entry name" value="HTH_18"/>
    <property type="match status" value="1"/>
</dbReference>
<keyword evidence="1" id="KW-0805">Transcription regulation</keyword>
<sequence>MKNAITTVLLVLMVLLINSCIHKDKTALDQNSGDSIYLSSYINKVSARNPEDALHLCDDAERKGMMCHADAVREKASIFLRYYNDIDSAAVLIRSIVKDDSVLASPKRRLKVFELISTIALQRNNYVVATHYSKQGLRLAQELRDSSRYGFFMFNVGQALWCTGARDVGMREMMHSIALLERIDPSIEAKLLLSKSIGKAAFFLIEERKLEDAWQLSKKHESLIDSLAQVSDVNLDRARGYCYADMAHINVLLGNKAEAESYVKKFWGTKMAQTAVGKMAIIPYLFYSGKYSQLLSYHQDIMAYKGSDTISDDFIKLLRLESIALEHQGNLKAAIVKLHTISNLKDSLRAFEYLQTTAHMQEQFKTEQLRAEVQEKINQRNILNIIVAVVLVLIAILIGIFIAYVRHSKAMQAKNRKLIEEYEAFNRQVDDQNVRYKEEVERENREMASFQTGAHASEKLQKQTDSLSDKVPEGYDMHSLKAIRLKLLQYLDEEKLYKDPTLTRAMVLRKLVIKDAELSAVLKYTMNGDSLIKVINGIRIKKCCLELKEHPEYTIEAISQDCGFSSLRTFQRTFKDFMGMTSTEYRKAVASQV</sequence>
<keyword evidence="5" id="KW-0472">Membrane</keyword>
<dbReference type="Gene3D" id="1.10.10.60">
    <property type="entry name" value="Homeodomain-like"/>
    <property type="match status" value="1"/>
</dbReference>
<evidence type="ECO:0000313" key="8">
    <source>
        <dbReference type="Proteomes" id="UP000216189"/>
    </source>
</evidence>
<evidence type="ECO:0000256" key="3">
    <source>
        <dbReference type="ARBA" id="ARBA00023163"/>
    </source>
</evidence>
<dbReference type="Proteomes" id="UP000216189">
    <property type="component" value="Unassembled WGS sequence"/>
</dbReference>
<evidence type="ECO:0000256" key="4">
    <source>
        <dbReference type="SAM" id="Coils"/>
    </source>
</evidence>
<keyword evidence="5" id="KW-0812">Transmembrane</keyword>
<feature type="coiled-coil region" evidence="4">
    <location>
        <begin position="408"/>
        <end position="446"/>
    </location>
</feature>
<evidence type="ECO:0000313" key="7">
    <source>
        <dbReference type="EMBL" id="OYP54891.1"/>
    </source>
</evidence>
<protein>
    <recommendedName>
        <fullName evidence="6">HTH araC/xylS-type domain-containing protein</fullName>
    </recommendedName>
</protein>
<dbReference type="SUPFAM" id="SSF46689">
    <property type="entry name" value="Homeodomain-like"/>
    <property type="match status" value="1"/>
</dbReference>
<proteinExistence type="predicted"/>
<keyword evidence="4" id="KW-0175">Coiled coil</keyword>
<reference evidence="7 8" key="1">
    <citation type="submission" date="2017-08" db="EMBL/GenBank/DDBJ databases">
        <title>Comparative genomics of non-oral Prevotella species.</title>
        <authorList>
            <person name="Accetto T."/>
            <person name="Nograsek B."/>
            <person name="Avgustin G."/>
        </authorList>
    </citation>
    <scope>NUCLEOTIDE SEQUENCE [LARGE SCALE GENOMIC DNA]</scope>
    <source>
        <strain evidence="7 8">TC1-1</strain>
    </source>
</reference>
<dbReference type="PANTHER" id="PTHR43280">
    <property type="entry name" value="ARAC-FAMILY TRANSCRIPTIONAL REGULATOR"/>
    <property type="match status" value="1"/>
</dbReference>
<dbReference type="InterPro" id="IPR018060">
    <property type="entry name" value="HTH_AraC"/>
</dbReference>
<feature type="transmembrane region" description="Helical" evidence="5">
    <location>
        <begin position="382"/>
        <end position="405"/>
    </location>
</feature>
<organism evidence="7 8">
    <name type="scientific">Segatella bryantii</name>
    <name type="common">Prevotella bryantii</name>
    <dbReference type="NCBI Taxonomy" id="77095"/>
    <lineage>
        <taxon>Bacteria</taxon>
        <taxon>Pseudomonadati</taxon>
        <taxon>Bacteroidota</taxon>
        <taxon>Bacteroidia</taxon>
        <taxon>Bacteroidales</taxon>
        <taxon>Prevotellaceae</taxon>
        <taxon>Segatella</taxon>
    </lineage>
</organism>
<dbReference type="PANTHER" id="PTHR43280:SF2">
    <property type="entry name" value="HTH-TYPE TRANSCRIPTIONAL REGULATOR EXSA"/>
    <property type="match status" value="1"/>
</dbReference>
<evidence type="ECO:0000256" key="5">
    <source>
        <dbReference type="SAM" id="Phobius"/>
    </source>
</evidence>
<dbReference type="RefSeq" id="WP_144263836.1">
    <property type="nucleotide sequence ID" value="NZ_CP091802.1"/>
</dbReference>